<dbReference type="OrthoDB" id="17530at2759"/>
<keyword evidence="6 10" id="KW-0862">Zinc</keyword>
<dbReference type="OMA" id="ALMFEYM"/>
<keyword evidence="3 10" id="KW-0645">Protease</keyword>
<evidence type="ECO:0000256" key="9">
    <source>
        <dbReference type="ARBA" id="ARBA00023128"/>
    </source>
</evidence>
<evidence type="ECO:0000256" key="4">
    <source>
        <dbReference type="ARBA" id="ARBA00022723"/>
    </source>
</evidence>
<dbReference type="EnsemblMetazoa" id="CapteT198580">
    <property type="protein sequence ID" value="CapteP198580"/>
    <property type="gene ID" value="CapteG198580"/>
</dbReference>
<protein>
    <recommendedName>
        <fullName evidence="11">Peptidase M3A/M3B catalytic domain-containing protein</fullName>
    </recommendedName>
</protein>
<dbReference type="CDD" id="cd06457">
    <property type="entry name" value="M3A_MIP"/>
    <property type="match status" value="1"/>
</dbReference>
<keyword evidence="5 10" id="KW-0378">Hydrolase</keyword>
<evidence type="ECO:0000256" key="6">
    <source>
        <dbReference type="ARBA" id="ARBA00022833"/>
    </source>
</evidence>
<evidence type="ECO:0000256" key="8">
    <source>
        <dbReference type="ARBA" id="ARBA00023049"/>
    </source>
</evidence>
<dbReference type="Gene3D" id="1.10.1370.10">
    <property type="entry name" value="Neurolysin, domain 3"/>
    <property type="match status" value="1"/>
</dbReference>
<evidence type="ECO:0000256" key="3">
    <source>
        <dbReference type="ARBA" id="ARBA00022670"/>
    </source>
</evidence>
<keyword evidence="8 10" id="KW-0482">Metalloprotease</keyword>
<dbReference type="PANTHER" id="PTHR11804">
    <property type="entry name" value="PROTEASE M3 THIMET OLIGOPEPTIDASE-RELATED"/>
    <property type="match status" value="1"/>
</dbReference>
<dbReference type="InterPro" id="IPR024079">
    <property type="entry name" value="MetalloPept_cat_dom_sf"/>
</dbReference>
<dbReference type="AlphaFoldDB" id="R7UZP7"/>
<gene>
    <name evidence="12" type="ORF">CAPTEDRAFT_198580</name>
</gene>
<dbReference type="Proteomes" id="UP000014760">
    <property type="component" value="Unassembled WGS sequence"/>
</dbReference>
<keyword evidence="4 10" id="KW-0479">Metal-binding</keyword>
<dbReference type="PANTHER" id="PTHR11804:SF79">
    <property type="entry name" value="MITOCHONDRIAL INTERMEDIATE PEPTIDASE"/>
    <property type="match status" value="1"/>
</dbReference>
<dbReference type="EMBL" id="KB296474">
    <property type="protein sequence ID" value="ELU11712.1"/>
    <property type="molecule type" value="Genomic_DNA"/>
</dbReference>
<keyword evidence="9" id="KW-0496">Mitochondrion</keyword>
<dbReference type="GO" id="GO:0004222">
    <property type="term" value="F:metalloendopeptidase activity"/>
    <property type="evidence" value="ECO:0007669"/>
    <property type="project" value="InterPro"/>
</dbReference>
<dbReference type="InterPro" id="IPR001567">
    <property type="entry name" value="Pept_M3A_M3B_dom"/>
</dbReference>
<dbReference type="EMBL" id="AMQN01005645">
    <property type="status" value="NOT_ANNOTATED_CDS"/>
    <property type="molecule type" value="Genomic_DNA"/>
</dbReference>
<keyword evidence="7" id="KW-0809">Transit peptide</keyword>
<dbReference type="FunCoup" id="R7UZP7">
    <property type="interactions" value="1394"/>
</dbReference>
<comment type="cofactor">
    <cofactor evidence="10">
        <name>Zn(2+)</name>
        <dbReference type="ChEBI" id="CHEBI:29105"/>
    </cofactor>
    <text evidence="10">Binds 1 zinc ion.</text>
</comment>
<comment type="similarity">
    <text evidence="2 10">Belongs to the peptidase M3 family.</text>
</comment>
<accession>R7UZP7</accession>
<evidence type="ECO:0000256" key="7">
    <source>
        <dbReference type="ARBA" id="ARBA00022946"/>
    </source>
</evidence>
<proteinExistence type="inferred from homology"/>
<evidence type="ECO:0000256" key="1">
    <source>
        <dbReference type="ARBA" id="ARBA00004173"/>
    </source>
</evidence>
<feature type="domain" description="Peptidase M3A/M3B catalytic" evidence="11">
    <location>
        <begin position="240"/>
        <end position="677"/>
    </location>
</feature>
<dbReference type="HOGENOM" id="CLU_001805_0_2_1"/>
<dbReference type="FunFam" id="3.40.390.10:FF:000013">
    <property type="entry name" value="Mitochondrial intermediate peptidase"/>
    <property type="match status" value="1"/>
</dbReference>
<dbReference type="GO" id="GO:0046872">
    <property type="term" value="F:metal ion binding"/>
    <property type="evidence" value="ECO:0007669"/>
    <property type="project" value="UniProtKB-UniRule"/>
</dbReference>
<dbReference type="GO" id="GO:0005739">
    <property type="term" value="C:mitochondrion"/>
    <property type="evidence" value="ECO:0007669"/>
    <property type="project" value="UniProtKB-SubCell"/>
</dbReference>
<evidence type="ECO:0000313" key="14">
    <source>
        <dbReference type="Proteomes" id="UP000014760"/>
    </source>
</evidence>
<name>R7UZP7_CAPTE</name>
<keyword evidence="14" id="KW-1185">Reference proteome</keyword>
<dbReference type="InterPro" id="IPR033851">
    <property type="entry name" value="M3A_MIP"/>
</dbReference>
<reference evidence="14" key="1">
    <citation type="submission" date="2012-12" db="EMBL/GenBank/DDBJ databases">
        <authorList>
            <person name="Hellsten U."/>
            <person name="Grimwood J."/>
            <person name="Chapman J.A."/>
            <person name="Shapiro H."/>
            <person name="Aerts A."/>
            <person name="Otillar R.P."/>
            <person name="Terry A.Y."/>
            <person name="Boore J.L."/>
            <person name="Simakov O."/>
            <person name="Marletaz F."/>
            <person name="Cho S.-J."/>
            <person name="Edsinger-Gonzales E."/>
            <person name="Havlak P."/>
            <person name="Kuo D.-H."/>
            <person name="Larsson T."/>
            <person name="Lv J."/>
            <person name="Arendt D."/>
            <person name="Savage R."/>
            <person name="Osoegawa K."/>
            <person name="de Jong P."/>
            <person name="Lindberg D.R."/>
            <person name="Seaver E.C."/>
            <person name="Weisblat D.A."/>
            <person name="Putnam N.H."/>
            <person name="Grigoriev I.V."/>
            <person name="Rokhsar D.S."/>
        </authorList>
    </citation>
    <scope>NUCLEOTIDE SEQUENCE</scope>
    <source>
        <strain evidence="14">I ESC-2004</strain>
    </source>
</reference>
<evidence type="ECO:0000313" key="13">
    <source>
        <dbReference type="EnsemblMetazoa" id="CapteP198580"/>
    </source>
</evidence>
<dbReference type="STRING" id="283909.R7UZP7"/>
<dbReference type="InterPro" id="IPR024077">
    <property type="entry name" value="Neurolysin/TOP_dom2"/>
</dbReference>
<organism evidence="12">
    <name type="scientific">Capitella teleta</name>
    <name type="common">Polychaete worm</name>
    <dbReference type="NCBI Taxonomy" id="283909"/>
    <lineage>
        <taxon>Eukaryota</taxon>
        <taxon>Metazoa</taxon>
        <taxon>Spiralia</taxon>
        <taxon>Lophotrochozoa</taxon>
        <taxon>Annelida</taxon>
        <taxon>Polychaeta</taxon>
        <taxon>Sedentaria</taxon>
        <taxon>Scolecida</taxon>
        <taxon>Capitellidae</taxon>
        <taxon>Capitella</taxon>
    </lineage>
</organism>
<reference evidence="12 14" key="2">
    <citation type="journal article" date="2013" name="Nature">
        <title>Insights into bilaterian evolution from three spiralian genomes.</title>
        <authorList>
            <person name="Simakov O."/>
            <person name="Marletaz F."/>
            <person name="Cho S.J."/>
            <person name="Edsinger-Gonzales E."/>
            <person name="Havlak P."/>
            <person name="Hellsten U."/>
            <person name="Kuo D.H."/>
            <person name="Larsson T."/>
            <person name="Lv J."/>
            <person name="Arendt D."/>
            <person name="Savage R."/>
            <person name="Osoegawa K."/>
            <person name="de Jong P."/>
            <person name="Grimwood J."/>
            <person name="Chapman J.A."/>
            <person name="Shapiro H."/>
            <person name="Aerts A."/>
            <person name="Otillar R.P."/>
            <person name="Terry A.Y."/>
            <person name="Boore J.L."/>
            <person name="Grigoriev I.V."/>
            <person name="Lindberg D.R."/>
            <person name="Seaver E.C."/>
            <person name="Weisblat D.A."/>
            <person name="Putnam N.H."/>
            <person name="Rokhsar D.S."/>
        </authorList>
    </citation>
    <scope>NUCLEOTIDE SEQUENCE</scope>
    <source>
        <strain evidence="12 14">I ESC-2004</strain>
    </source>
</reference>
<dbReference type="Pfam" id="PF01432">
    <property type="entry name" value="Peptidase_M3"/>
    <property type="match status" value="1"/>
</dbReference>
<dbReference type="InterPro" id="IPR045090">
    <property type="entry name" value="Pept_M3A_M3B"/>
</dbReference>
<evidence type="ECO:0000313" key="12">
    <source>
        <dbReference type="EMBL" id="ELU11712.1"/>
    </source>
</evidence>
<dbReference type="SUPFAM" id="SSF55486">
    <property type="entry name" value="Metalloproteases ('zincins'), catalytic domain"/>
    <property type="match status" value="1"/>
</dbReference>
<evidence type="ECO:0000256" key="2">
    <source>
        <dbReference type="ARBA" id="ARBA00006040"/>
    </source>
</evidence>
<dbReference type="GO" id="GO:0006627">
    <property type="term" value="P:protein processing involved in protein targeting to mitochondrion"/>
    <property type="evidence" value="ECO:0007669"/>
    <property type="project" value="TreeGrafter"/>
</dbReference>
<evidence type="ECO:0000259" key="11">
    <source>
        <dbReference type="Pfam" id="PF01432"/>
    </source>
</evidence>
<sequence>MSHLMSLCFGGRFLLPVFKRNVSTLSPLAAAFNSKREKKFNFNIGKSNVGLFNIPQLKEHSGFYLLQQNATHEAEDLVAEAASPNRKRKLVKVFDELSDCLCRVADMADFVRIAHPDQRFCQAAEDACMSISALVEKLNTNVDIHRSLSNVLKNGDSFETDAIDDRVAELFMFDFEQSGIHLPEDKRRIFVELNEKIHMLAYCMVIYHHSFFLLCDNCSLFLSFALDGDNVAVTGLFSDHHNDLVREAAYKIYLHPDQQQSDRFDSLLSSRDHLAKLVGFSSFGDRALRGTLGQSAANVMDFLETLAEEIKPLVENDISAIRDMKIKHGGSKEVMPWDLAYYAGVARHERCQVNNADLSPYFSLGCCMHGLDKIFQALFGVSLQYQEASYGELWSYDVAKLAVVHETEGTLGYIYCDLYERPGKPHQDCHFTIQGGRELDDGTYQDPIVVLMLNLPPPRGRIPSCLTASMLENLFHEFGHAMHSMLGRTRYQHVTGTRCPTDFAEVPSVLMEYFATDARVLASFARHWQTGEVLPDHMIESLCAAKKMFGPCEMQLQVFYSILDQVYHGEHPLGGSTTEILERVQNEHYSLPYVSGTAWHLRFGHFIGYGAKYYSYLMSRAVAARIWRQFFAEDPFSRASGYKYWKQVLAHGGGKDSIDLVHDLLEEKPSTKMLVQSLLNDLQT</sequence>
<comment type="subcellular location">
    <subcellularLocation>
        <location evidence="1">Mitochondrion</location>
    </subcellularLocation>
</comment>
<evidence type="ECO:0000256" key="10">
    <source>
        <dbReference type="RuleBase" id="RU003435"/>
    </source>
</evidence>
<dbReference type="Gene3D" id="3.40.390.10">
    <property type="entry name" value="Collagenase (Catalytic Domain)"/>
    <property type="match status" value="1"/>
</dbReference>
<evidence type="ECO:0000256" key="5">
    <source>
        <dbReference type="ARBA" id="ARBA00022801"/>
    </source>
</evidence>
<dbReference type="GO" id="GO:0006518">
    <property type="term" value="P:peptide metabolic process"/>
    <property type="evidence" value="ECO:0007669"/>
    <property type="project" value="TreeGrafter"/>
</dbReference>
<reference evidence="13" key="3">
    <citation type="submission" date="2015-06" db="UniProtKB">
        <authorList>
            <consortium name="EnsemblMetazoa"/>
        </authorList>
    </citation>
    <scope>IDENTIFICATION</scope>
</reference>